<protein>
    <submittedName>
        <fullName evidence="2">Uncharacterized protein</fullName>
    </submittedName>
</protein>
<evidence type="ECO:0000313" key="3">
    <source>
        <dbReference type="Proteomes" id="UP000053097"/>
    </source>
</evidence>
<name>A0A026X150_OOCBI</name>
<evidence type="ECO:0000256" key="1">
    <source>
        <dbReference type="SAM" id="Phobius"/>
    </source>
</evidence>
<gene>
    <name evidence="2" type="ORF">X777_07361</name>
</gene>
<reference evidence="2 3" key="1">
    <citation type="journal article" date="2014" name="Curr. Biol.">
        <title>The genome of the clonal raider ant Cerapachys biroi.</title>
        <authorList>
            <person name="Oxley P.R."/>
            <person name="Ji L."/>
            <person name="Fetter-Pruneda I."/>
            <person name="McKenzie S.K."/>
            <person name="Li C."/>
            <person name="Hu H."/>
            <person name="Zhang G."/>
            <person name="Kronauer D.J."/>
        </authorList>
    </citation>
    <scope>NUCLEOTIDE SEQUENCE [LARGE SCALE GENOMIC DNA]</scope>
</reference>
<dbReference type="OrthoDB" id="8117927at2759"/>
<keyword evidence="1" id="KW-0472">Membrane</keyword>
<dbReference type="OMA" id="HVKFISP"/>
<dbReference type="EMBL" id="KK107036">
    <property type="protein sequence ID" value="EZA62012.1"/>
    <property type="molecule type" value="Genomic_DNA"/>
</dbReference>
<sequence length="248" mass="28253">MFCNVLRSVYSNNERIETLQNQQNDTLGSTLRTYFNSSKGSNFRRKGIDFEIITTVFLLLAATSAVGALPLADVHVKFVSPPNVYEHSITTDGDRTFAQKSFISIGRRSTAKLPKNLDYNYRPSLQRSYSRQAIPVTNPGNVESLWPVGVFLPPIDVNDLGYSWYETRRAQPDVYKLRARDPYLLTGREAMMAVKYLYGLGELFFDDYPHAVALLRHQEERMLNGLHGHVLSSLNPRFPFQRKGVRGN</sequence>
<accession>A0A026X150</accession>
<feature type="transmembrane region" description="Helical" evidence="1">
    <location>
        <begin position="52"/>
        <end position="72"/>
    </location>
</feature>
<keyword evidence="3" id="KW-1185">Reference proteome</keyword>
<keyword evidence="1" id="KW-1133">Transmembrane helix</keyword>
<dbReference type="Proteomes" id="UP000053097">
    <property type="component" value="Unassembled WGS sequence"/>
</dbReference>
<dbReference type="AlphaFoldDB" id="A0A026X150"/>
<keyword evidence="1" id="KW-0812">Transmembrane</keyword>
<proteinExistence type="predicted"/>
<organism evidence="2 3">
    <name type="scientific">Ooceraea biroi</name>
    <name type="common">Clonal raider ant</name>
    <name type="synonym">Cerapachys biroi</name>
    <dbReference type="NCBI Taxonomy" id="2015173"/>
    <lineage>
        <taxon>Eukaryota</taxon>
        <taxon>Metazoa</taxon>
        <taxon>Ecdysozoa</taxon>
        <taxon>Arthropoda</taxon>
        <taxon>Hexapoda</taxon>
        <taxon>Insecta</taxon>
        <taxon>Pterygota</taxon>
        <taxon>Neoptera</taxon>
        <taxon>Endopterygota</taxon>
        <taxon>Hymenoptera</taxon>
        <taxon>Apocrita</taxon>
        <taxon>Aculeata</taxon>
        <taxon>Formicoidea</taxon>
        <taxon>Formicidae</taxon>
        <taxon>Dorylinae</taxon>
        <taxon>Ooceraea</taxon>
    </lineage>
</organism>
<evidence type="ECO:0000313" key="2">
    <source>
        <dbReference type="EMBL" id="EZA62012.1"/>
    </source>
</evidence>